<dbReference type="GO" id="GO:0016020">
    <property type="term" value="C:membrane"/>
    <property type="evidence" value="ECO:0007669"/>
    <property type="project" value="UniProtKB-SubCell"/>
</dbReference>
<dbReference type="InterPro" id="IPR036259">
    <property type="entry name" value="MFS_trans_sf"/>
</dbReference>
<accession>A0A0M0BRQ6</accession>
<dbReference type="EMBL" id="LFWZ01000008">
    <property type="protein sequence ID" value="KON31278.1"/>
    <property type="molecule type" value="Genomic_DNA"/>
</dbReference>
<keyword evidence="4 5" id="KW-0472">Membrane</keyword>
<feature type="transmembrane region" description="Helical" evidence="5">
    <location>
        <begin position="340"/>
        <end position="362"/>
    </location>
</feature>
<proteinExistence type="predicted"/>
<dbReference type="InterPro" id="IPR011701">
    <property type="entry name" value="MFS"/>
</dbReference>
<sequence length="395" mass="43173">MAGSDSGLQRLLPVYLLTLLWVVSWGISVSGPVMPLYIRSLGVGVTGWGMLAMAHAVGMVLFEWFWGALSDRMDRRVFVVVSMLGTSVIFPLYTLRGLIPYFFVLQFLIGALAVILGPVSRALVSDNSPPGSLGMSMSLWEVVMTLGHMIGAVVGSYVAQVRSFEQVFYLSSALSIIGGFAVLFTLRKGVERRPRGVGDELSIRKGLRSLISRPSIRFFFCIALTSFMARSVLWAFLPLYASEVVGMTTVEVGMVFAVMSLTQLVAAPIFGRLSYRFGRRRLVIAGFSFTSLMLFLFSFVATPLQLFAAVIGVSVCLSVNPLLLAMLFEATPSRLRGMSMGVYGTFEDMGLMMGPPLYSLIWSVYSPGLAFLSGAAIQSVSLVLILMFRVERRGD</sequence>
<dbReference type="PANTHER" id="PTHR23518">
    <property type="entry name" value="C-METHYLTRANSFERASE"/>
    <property type="match status" value="1"/>
</dbReference>
<dbReference type="CDD" id="cd17325">
    <property type="entry name" value="MFS_MdtG_SLC18_like"/>
    <property type="match status" value="1"/>
</dbReference>
<feature type="transmembrane region" description="Helical" evidence="5">
    <location>
        <begin position="166"/>
        <end position="186"/>
    </location>
</feature>
<reference evidence="7 8" key="1">
    <citation type="submission" date="2015-06" db="EMBL/GenBank/DDBJ databases">
        <title>New insights into the roles of widespread benthic archaea in carbon and nitrogen cycling.</title>
        <authorList>
            <person name="Lazar C.S."/>
            <person name="Baker B.J."/>
            <person name="Seitz K.W."/>
            <person name="Hyde A.S."/>
            <person name="Dick G.J."/>
            <person name="Hinrichs K.-U."/>
            <person name="Teske A.P."/>
        </authorList>
    </citation>
    <scope>NUCLEOTIDE SEQUENCE [LARGE SCALE GENOMIC DNA]</scope>
    <source>
        <strain evidence="7">DG-45</strain>
    </source>
</reference>
<feature type="transmembrane region" description="Helical" evidence="5">
    <location>
        <begin position="282"/>
        <end position="300"/>
    </location>
</feature>
<dbReference type="Gene3D" id="1.20.1250.20">
    <property type="entry name" value="MFS general substrate transporter like domains"/>
    <property type="match status" value="2"/>
</dbReference>
<comment type="subcellular location">
    <subcellularLocation>
        <location evidence="1">Membrane</location>
        <topology evidence="1">Multi-pass membrane protein</topology>
    </subcellularLocation>
</comment>
<dbReference type="AlphaFoldDB" id="A0A0M0BRQ6"/>
<evidence type="ECO:0000256" key="2">
    <source>
        <dbReference type="ARBA" id="ARBA00022692"/>
    </source>
</evidence>
<comment type="caution">
    <text evidence="7">The sequence shown here is derived from an EMBL/GenBank/DDBJ whole genome shotgun (WGS) entry which is preliminary data.</text>
</comment>
<evidence type="ECO:0000256" key="1">
    <source>
        <dbReference type="ARBA" id="ARBA00004141"/>
    </source>
</evidence>
<dbReference type="Proteomes" id="UP000037210">
    <property type="component" value="Unassembled WGS sequence"/>
</dbReference>
<organism evidence="7 8">
    <name type="scientific">miscellaneous Crenarchaeota group-15 archaeon DG-45</name>
    <dbReference type="NCBI Taxonomy" id="1685127"/>
    <lineage>
        <taxon>Archaea</taxon>
        <taxon>Candidatus Bathyarchaeota</taxon>
        <taxon>MCG-15</taxon>
    </lineage>
</organism>
<dbReference type="InterPro" id="IPR020846">
    <property type="entry name" value="MFS_dom"/>
</dbReference>
<feature type="transmembrane region" description="Helical" evidence="5">
    <location>
        <begin position="12"/>
        <end position="33"/>
    </location>
</feature>
<feature type="transmembrane region" description="Helical" evidence="5">
    <location>
        <begin position="306"/>
        <end position="328"/>
    </location>
</feature>
<evidence type="ECO:0000313" key="8">
    <source>
        <dbReference type="Proteomes" id="UP000037210"/>
    </source>
</evidence>
<evidence type="ECO:0000256" key="4">
    <source>
        <dbReference type="ARBA" id="ARBA00023136"/>
    </source>
</evidence>
<dbReference type="SUPFAM" id="SSF103473">
    <property type="entry name" value="MFS general substrate transporter"/>
    <property type="match status" value="1"/>
</dbReference>
<feature type="transmembrane region" description="Helical" evidence="5">
    <location>
        <begin position="252"/>
        <end position="270"/>
    </location>
</feature>
<dbReference type="PRINTS" id="PR01035">
    <property type="entry name" value="TCRTETA"/>
</dbReference>
<feature type="transmembrane region" description="Helical" evidence="5">
    <location>
        <begin position="45"/>
        <end position="65"/>
    </location>
</feature>
<protein>
    <recommendedName>
        <fullName evidence="6">Major facilitator superfamily (MFS) profile domain-containing protein</fullName>
    </recommendedName>
</protein>
<evidence type="ECO:0000259" key="6">
    <source>
        <dbReference type="PROSITE" id="PS50850"/>
    </source>
</evidence>
<dbReference type="GO" id="GO:0022857">
    <property type="term" value="F:transmembrane transporter activity"/>
    <property type="evidence" value="ECO:0007669"/>
    <property type="project" value="InterPro"/>
</dbReference>
<keyword evidence="2 5" id="KW-0812">Transmembrane</keyword>
<feature type="transmembrane region" description="Helical" evidence="5">
    <location>
        <begin position="139"/>
        <end position="160"/>
    </location>
</feature>
<feature type="transmembrane region" description="Helical" evidence="5">
    <location>
        <begin position="101"/>
        <end position="119"/>
    </location>
</feature>
<feature type="domain" description="Major facilitator superfamily (MFS) profile" evidence="6">
    <location>
        <begin position="1"/>
        <end position="393"/>
    </location>
</feature>
<dbReference type="Pfam" id="PF07690">
    <property type="entry name" value="MFS_1"/>
    <property type="match status" value="1"/>
</dbReference>
<gene>
    <name evidence="7" type="ORF">AC482_01255</name>
</gene>
<dbReference type="PROSITE" id="PS50850">
    <property type="entry name" value="MFS"/>
    <property type="match status" value="1"/>
</dbReference>
<evidence type="ECO:0000256" key="5">
    <source>
        <dbReference type="SAM" id="Phobius"/>
    </source>
</evidence>
<dbReference type="PANTHER" id="PTHR23518:SF2">
    <property type="entry name" value="MAJOR FACILITATOR SUPERFAMILY TRANSPORTER"/>
    <property type="match status" value="1"/>
</dbReference>
<name>A0A0M0BRQ6_9ARCH</name>
<feature type="transmembrane region" description="Helical" evidence="5">
    <location>
        <begin position="77"/>
        <end position="95"/>
    </location>
</feature>
<feature type="transmembrane region" description="Helical" evidence="5">
    <location>
        <begin position="218"/>
        <end position="240"/>
    </location>
</feature>
<dbReference type="InterPro" id="IPR001958">
    <property type="entry name" value="Tet-R_TetA/multi-R_MdtG-like"/>
</dbReference>
<keyword evidence="3 5" id="KW-1133">Transmembrane helix</keyword>
<evidence type="ECO:0000313" key="7">
    <source>
        <dbReference type="EMBL" id="KON31278.1"/>
    </source>
</evidence>
<evidence type="ECO:0000256" key="3">
    <source>
        <dbReference type="ARBA" id="ARBA00022989"/>
    </source>
</evidence>
<feature type="transmembrane region" description="Helical" evidence="5">
    <location>
        <begin position="368"/>
        <end position="388"/>
    </location>
</feature>